<dbReference type="EMBL" id="FN649760">
    <property type="protein sequence ID" value="CBJ29076.1"/>
    <property type="molecule type" value="Genomic_DNA"/>
</dbReference>
<feature type="compositionally biased region" description="Low complexity" evidence="5">
    <location>
        <begin position="477"/>
        <end position="492"/>
    </location>
</feature>
<accession>D7FJH3</accession>
<feature type="region of interest" description="Disordered" evidence="5">
    <location>
        <begin position="1"/>
        <end position="50"/>
    </location>
</feature>
<dbReference type="GO" id="GO:0008488">
    <property type="term" value="F:gamma-glutamyl carboxylase activity"/>
    <property type="evidence" value="ECO:0007669"/>
    <property type="project" value="InterPro"/>
</dbReference>
<name>D7FJH3_ECTSI</name>
<organism evidence="7 8">
    <name type="scientific">Ectocarpus siliculosus</name>
    <name type="common">Brown alga</name>
    <name type="synonym">Conferva siliculosa</name>
    <dbReference type="NCBI Taxonomy" id="2880"/>
    <lineage>
        <taxon>Eukaryota</taxon>
        <taxon>Sar</taxon>
        <taxon>Stramenopiles</taxon>
        <taxon>Ochrophyta</taxon>
        <taxon>PX clade</taxon>
        <taxon>Phaeophyceae</taxon>
        <taxon>Ectocarpales</taxon>
        <taxon>Ectocarpaceae</taxon>
        <taxon>Ectocarpus</taxon>
    </lineage>
</organism>
<evidence type="ECO:0000256" key="5">
    <source>
        <dbReference type="SAM" id="MobiDB-lite"/>
    </source>
</evidence>
<evidence type="ECO:0000256" key="1">
    <source>
        <dbReference type="ARBA" id="ARBA00004127"/>
    </source>
</evidence>
<dbReference type="SMART" id="SM00752">
    <property type="entry name" value="HTTM"/>
    <property type="match status" value="1"/>
</dbReference>
<comment type="subcellular location">
    <subcellularLocation>
        <location evidence="1">Endomembrane system</location>
        <topology evidence="1">Multi-pass membrane protein</topology>
    </subcellularLocation>
</comment>
<dbReference type="Proteomes" id="UP000002630">
    <property type="component" value="Unassembled WGS sequence"/>
</dbReference>
<keyword evidence="2" id="KW-0812">Transmembrane</keyword>
<proteinExistence type="predicted"/>
<feature type="compositionally biased region" description="Gly residues" evidence="5">
    <location>
        <begin position="446"/>
        <end position="461"/>
    </location>
</feature>
<dbReference type="OrthoDB" id="9997390at2759"/>
<dbReference type="PANTHER" id="PTHR12639:SF7">
    <property type="entry name" value="HTTM DOMAIN-CONTAINING PROTEIN"/>
    <property type="match status" value="1"/>
</dbReference>
<dbReference type="STRING" id="2880.D7FJH3"/>
<protein>
    <recommendedName>
        <fullName evidence="6">HTTM-like domain-containing protein</fullName>
    </recommendedName>
</protein>
<dbReference type="InParanoid" id="D7FJH3"/>
<dbReference type="PANTHER" id="PTHR12639">
    <property type="entry name" value="VITAMIN K-DEPENDENT GAMMA-CARBOXYLASE"/>
    <property type="match status" value="1"/>
</dbReference>
<feature type="region of interest" description="Disordered" evidence="5">
    <location>
        <begin position="416"/>
        <end position="519"/>
    </location>
</feature>
<keyword evidence="4" id="KW-0472">Membrane</keyword>
<evidence type="ECO:0000256" key="4">
    <source>
        <dbReference type="ARBA" id="ARBA00023136"/>
    </source>
</evidence>
<gene>
    <name evidence="7" type="ORF">Esi_0134_0004</name>
</gene>
<evidence type="ECO:0000256" key="2">
    <source>
        <dbReference type="ARBA" id="ARBA00022692"/>
    </source>
</evidence>
<dbReference type="GO" id="GO:0019842">
    <property type="term" value="F:vitamin binding"/>
    <property type="evidence" value="ECO:0007669"/>
    <property type="project" value="TreeGrafter"/>
</dbReference>
<reference evidence="7 8" key="1">
    <citation type="journal article" date="2010" name="Nature">
        <title>The Ectocarpus genome and the independent evolution of multicellularity in brown algae.</title>
        <authorList>
            <person name="Cock J.M."/>
            <person name="Sterck L."/>
            <person name="Rouze P."/>
            <person name="Scornet D."/>
            <person name="Allen A.E."/>
            <person name="Amoutzias G."/>
            <person name="Anthouard V."/>
            <person name="Artiguenave F."/>
            <person name="Aury J.M."/>
            <person name="Badger J.H."/>
            <person name="Beszteri B."/>
            <person name="Billiau K."/>
            <person name="Bonnet E."/>
            <person name="Bothwell J.H."/>
            <person name="Bowler C."/>
            <person name="Boyen C."/>
            <person name="Brownlee C."/>
            <person name="Carrano C.J."/>
            <person name="Charrier B."/>
            <person name="Cho G.Y."/>
            <person name="Coelho S.M."/>
            <person name="Collen J."/>
            <person name="Corre E."/>
            <person name="Da Silva C."/>
            <person name="Delage L."/>
            <person name="Delaroque N."/>
            <person name="Dittami S.M."/>
            <person name="Doulbeau S."/>
            <person name="Elias M."/>
            <person name="Farnham G."/>
            <person name="Gachon C.M."/>
            <person name="Gschloessl B."/>
            <person name="Heesch S."/>
            <person name="Jabbari K."/>
            <person name="Jubin C."/>
            <person name="Kawai H."/>
            <person name="Kimura K."/>
            <person name="Kloareg B."/>
            <person name="Kupper F.C."/>
            <person name="Lang D."/>
            <person name="Le Bail A."/>
            <person name="Leblanc C."/>
            <person name="Lerouge P."/>
            <person name="Lohr M."/>
            <person name="Lopez P.J."/>
            <person name="Martens C."/>
            <person name="Maumus F."/>
            <person name="Michel G."/>
            <person name="Miranda-Saavedra D."/>
            <person name="Morales J."/>
            <person name="Moreau H."/>
            <person name="Motomura T."/>
            <person name="Nagasato C."/>
            <person name="Napoli C.A."/>
            <person name="Nelson D.R."/>
            <person name="Nyvall-Collen P."/>
            <person name="Peters A.F."/>
            <person name="Pommier C."/>
            <person name="Potin P."/>
            <person name="Poulain J."/>
            <person name="Quesneville H."/>
            <person name="Read B."/>
            <person name="Rensing S.A."/>
            <person name="Ritter A."/>
            <person name="Rousvoal S."/>
            <person name="Samanta M."/>
            <person name="Samson G."/>
            <person name="Schroeder D.C."/>
            <person name="Segurens B."/>
            <person name="Strittmatter M."/>
            <person name="Tonon T."/>
            <person name="Tregear J.W."/>
            <person name="Valentin K."/>
            <person name="von Dassow P."/>
            <person name="Yamagishi T."/>
            <person name="Van de Peer Y."/>
            <person name="Wincker P."/>
        </authorList>
    </citation>
    <scope>NUCLEOTIDE SEQUENCE [LARGE SCALE GENOMIC DNA]</scope>
    <source>
        <strain evidence="8">Ec32 / CCAP1310/4</strain>
    </source>
</reference>
<evidence type="ECO:0000259" key="6">
    <source>
        <dbReference type="SMART" id="SM00752"/>
    </source>
</evidence>
<keyword evidence="3" id="KW-1133">Transmembrane helix</keyword>
<dbReference type="GO" id="GO:0012505">
    <property type="term" value="C:endomembrane system"/>
    <property type="evidence" value="ECO:0007669"/>
    <property type="project" value="UniProtKB-SubCell"/>
</dbReference>
<evidence type="ECO:0000313" key="7">
    <source>
        <dbReference type="EMBL" id="CBJ29076.1"/>
    </source>
</evidence>
<sequence>MNRRERGGSKGGVLASNAVGAQDEPEAAPQLRAPRHGGWKGSKSAGGREAHMLRGEPGYHLGGDAWSGGWGKMAEFRCSGRVQVLGPSSGLFRIGYGMLLVQRTLAFMSSGAVDASFVTGESPASSPGGVAPKSVINFGHGFLLLGGELGSPTADAVRTACWCLCAAGAAISVGFRPNAMAFAASLMQLFLLLLEKSVYTDEAYLFALVGLLLSCTDCGKTLGLDAPVLEEDGAAGNGVGGAGRGGATRSQPPDTVPHWHVVLLRFQVCIVHIHRGLAKASTLDWLIGGQPLLHTIETLPPAHLARRAAEWAAASEIPGLGGGGMQALAIRANGSMIFLDLFLGLSLLASPHYRPAAVVLQTAVHLASAVFGRPDARAWHLLIVATGVLFVDPAGLQGALERVQAWLQPKVPRGTSARYAAAARRGRGGGARGGGGRRRPYESRGAGSGADGSGRSGAGGDGSRHQPGPSPMAGTDAGSNGQNGAGVAAAVGDDTGLRRSGAGGAAPPPKKKLPLQPRPSSPVAALISLYVLLQVLLPLRHALGIFPVEWSREGHEFSWRAGGGVGGRGGGGGLVREESLVRVMHRPRGRDGGAGRGSAAAGVQTIRLYGAPLTAQQVLRLVLDPDMLLQFAKKTAEINAAVGHGQQQKGKPQLPAASHVDAWKSINGRPFTRWIDPSVDVWDARFEGEGPPNAEWLQLPPLQAELDRAAGVMEAVRVKWATKDQRVTFFAGYPGQASLSNIFLGGYDPSNFNTTELCAVPAPPNAEASGSGEGGGVLFGVAMGEVHLMTDPKNGQPQPESRLLTVGSGTVLAPVGQGHTVRPGASSPVAGKRAGGLAVWYYVHSCPDGLFHLCIGFLSGTGWEQLYPGRMGTRRGWTMEHGVPK</sequence>
<dbReference type="InterPro" id="IPR011020">
    <property type="entry name" value="HTTM-like"/>
</dbReference>
<feature type="domain" description="HTTM-like" evidence="6">
    <location>
        <begin position="81"/>
        <end position="387"/>
    </location>
</feature>
<evidence type="ECO:0000256" key="3">
    <source>
        <dbReference type="ARBA" id="ARBA00022989"/>
    </source>
</evidence>
<evidence type="ECO:0000313" key="8">
    <source>
        <dbReference type="Proteomes" id="UP000002630"/>
    </source>
</evidence>
<dbReference type="InterPro" id="IPR007782">
    <property type="entry name" value="VKG_COase"/>
</dbReference>
<dbReference type="AlphaFoldDB" id="D7FJH3"/>
<keyword evidence="8" id="KW-1185">Reference proteome</keyword>